<feature type="chain" id="PRO_5002554408" evidence="3">
    <location>
        <begin position="25"/>
        <end position="435"/>
    </location>
</feature>
<dbReference type="RefSeq" id="WP_047261161.1">
    <property type="nucleotide sequence ID" value="NZ_CP011542.1"/>
</dbReference>
<keyword evidence="2" id="KW-1133">Transmembrane helix</keyword>
<keyword evidence="2" id="KW-0812">Transmembrane</keyword>
<proteinExistence type="predicted"/>
<accession>A0A0G3GUG0</accession>
<organism evidence="4 5">
    <name type="scientific">Corynebacterium mustelae</name>
    <dbReference type="NCBI Taxonomy" id="571915"/>
    <lineage>
        <taxon>Bacteria</taxon>
        <taxon>Bacillati</taxon>
        <taxon>Actinomycetota</taxon>
        <taxon>Actinomycetes</taxon>
        <taxon>Mycobacteriales</taxon>
        <taxon>Corynebacteriaceae</taxon>
        <taxon>Corynebacterium</taxon>
    </lineage>
</organism>
<reference evidence="5" key="2">
    <citation type="submission" date="2015-05" db="EMBL/GenBank/DDBJ databases">
        <title>Complete genome sequence of Corynebacterium mustelae DSM 45274, isolated from various tissues of a male ferret with lethal sepsis.</title>
        <authorList>
            <person name="Ruckert C."/>
            <person name="Albersmeier A."/>
            <person name="Winkler A."/>
            <person name="Tauch A."/>
        </authorList>
    </citation>
    <scope>NUCLEOTIDE SEQUENCE [LARGE SCALE GENOMIC DNA]</scope>
    <source>
        <strain evidence="5">DSM 45274</strain>
    </source>
</reference>
<evidence type="ECO:0000256" key="3">
    <source>
        <dbReference type="SAM" id="SignalP"/>
    </source>
</evidence>
<dbReference type="OrthoDB" id="4425803at2"/>
<evidence type="ECO:0000313" key="5">
    <source>
        <dbReference type="Proteomes" id="UP000035199"/>
    </source>
</evidence>
<dbReference type="EMBL" id="CP011542">
    <property type="protein sequence ID" value="AKK04811.1"/>
    <property type="molecule type" value="Genomic_DNA"/>
</dbReference>
<evidence type="ECO:0000313" key="4">
    <source>
        <dbReference type="EMBL" id="AKK04811.1"/>
    </source>
</evidence>
<dbReference type="KEGG" id="cmv:CMUST_02335"/>
<keyword evidence="1" id="KW-0175">Coiled coil</keyword>
<sequence>MRASLTSGLLLALSAASLNHPAAADSPLNQGDTVSVGDRQCVISYIDPADGRVFTDPHCAPSGVISVERPRLGTNVFSGDRVHLPKALDPVCVVNSNAQITCTSILAVNSSAFVTAPLDVSPGAPAWVPGKGFIGFATSDPDRSRSVFIRENLGGSVSATVAIPVVSSESVARADVREGQLPADFGANALGTAGYAAQEHELTMRLAQLESDIKEANRERGRAITVARRIESTLPYFQTEVEKRERLVAALTVEADRLRGILSDQDERRVELANRLAAIEGLSAEMQEYLEKSHQLRLAQEQLLVSPSPEVVARAVSLSDRLVELHARLHDHVSEVDQLSRSQAEVAQLVSEHSTLTKQLSDATAVLVRLQQQRQVAESLSAEVEQLVRTRDQLLESNRRQAERFGQSKPHSVSTNFANFLWLLVPFLALLLVWF</sequence>
<dbReference type="PATRIC" id="fig|571915.4.peg.496"/>
<dbReference type="AlphaFoldDB" id="A0A0G3GUG0"/>
<evidence type="ECO:0000256" key="1">
    <source>
        <dbReference type="SAM" id="Coils"/>
    </source>
</evidence>
<dbReference type="Proteomes" id="UP000035199">
    <property type="component" value="Chromosome"/>
</dbReference>
<dbReference type="STRING" id="571915.CMUST_02335"/>
<feature type="coiled-coil region" evidence="1">
    <location>
        <begin position="199"/>
        <end position="226"/>
    </location>
</feature>
<evidence type="ECO:0000256" key="2">
    <source>
        <dbReference type="SAM" id="Phobius"/>
    </source>
</evidence>
<feature type="transmembrane region" description="Helical" evidence="2">
    <location>
        <begin position="417"/>
        <end position="434"/>
    </location>
</feature>
<name>A0A0G3GUG0_9CORY</name>
<protein>
    <submittedName>
        <fullName evidence="4">Uncharacterized protein</fullName>
    </submittedName>
</protein>
<feature type="coiled-coil region" evidence="1">
    <location>
        <begin position="367"/>
        <end position="397"/>
    </location>
</feature>
<reference evidence="4 5" key="1">
    <citation type="journal article" date="2015" name="Genome Announc.">
        <title>Complete Genome Sequence of the Type Strain Corynebacterium mustelae DSM 45274, Isolated from Various Tissues of a Male Ferret with Lethal Sepsis.</title>
        <authorList>
            <person name="Ruckert C."/>
            <person name="Eimer J."/>
            <person name="Winkler A."/>
            <person name="Tauch A."/>
        </authorList>
    </citation>
    <scope>NUCLEOTIDE SEQUENCE [LARGE SCALE GENOMIC DNA]</scope>
    <source>
        <strain evidence="4 5">DSM 45274</strain>
    </source>
</reference>
<keyword evidence="5" id="KW-1185">Reference proteome</keyword>
<keyword evidence="3" id="KW-0732">Signal</keyword>
<gene>
    <name evidence="4" type="ORF">CMUST_02335</name>
</gene>
<keyword evidence="2" id="KW-0472">Membrane</keyword>
<feature type="signal peptide" evidence="3">
    <location>
        <begin position="1"/>
        <end position="24"/>
    </location>
</feature>